<dbReference type="Proteomes" id="UP000682782">
    <property type="component" value="Chromosome"/>
</dbReference>
<evidence type="ECO:0000313" key="2">
    <source>
        <dbReference type="Proteomes" id="UP000682782"/>
    </source>
</evidence>
<sequence>MKDRKIFCLNNIAKIGTDGFRSGYTLIDSIDEAAGVLVRSADMKEMSFPAGLRAIARAGAGVNNIPLDRCAEEGIVVFNTPGANANSVKELVLCGMFLASRDIAGGINWVRENADDENIAKTTEKAKKAFAGTELKGKTLGVIGLGAIGVLVANAAISLGMKVYGFDPYLSVNSAWNLSPMVIHAEKIEEVYAASDYITIHVPATASTKGMISAEAIAQMKNGVVLLNFARDTLVDEKALASALEAGMVKRYVSDFPTPASAHMKNAIVIPHLGASTEEAEDNCAVMAVKQLQDYLDNGNIRNSVNYPEINLGFCETEARVAILHRNIPNMLSQITNFFGNQGLNIENLANKSRGDYAYTLLDLSHPMPHDTVERLKEIDGVIRVRRIVENK</sequence>
<evidence type="ECO:0000313" key="1">
    <source>
        <dbReference type="EMBL" id="QUC65806.1"/>
    </source>
</evidence>
<gene>
    <name evidence="1" type="ORF">JYE49_07875</name>
</gene>
<reference evidence="1" key="1">
    <citation type="submission" date="2021-01" db="EMBL/GenBank/DDBJ databases">
        <title>Complete genome sequence of Clostridiales bacterium R-7.</title>
        <authorList>
            <person name="Mahoney-Kurpe S.C."/>
            <person name="Palevich N."/>
            <person name="Koike S."/>
            <person name="Moon C.D."/>
            <person name="Attwood G.T."/>
        </authorList>
    </citation>
    <scope>NUCLEOTIDE SEQUENCE</scope>
    <source>
        <strain evidence="1">R-7</strain>
    </source>
</reference>
<dbReference type="EMBL" id="CP068393">
    <property type="protein sequence ID" value="QUC65806.1"/>
    <property type="molecule type" value="Genomic_DNA"/>
</dbReference>
<keyword evidence="2" id="KW-1185">Reference proteome</keyword>
<organism evidence="1 2">
    <name type="scientific">Aristaeella hokkaidonensis</name>
    <dbReference type="NCBI Taxonomy" id="3046382"/>
    <lineage>
        <taxon>Bacteria</taxon>
        <taxon>Bacillati</taxon>
        <taxon>Bacillota</taxon>
        <taxon>Clostridia</taxon>
        <taxon>Eubacteriales</taxon>
        <taxon>Aristaeellaceae</taxon>
        <taxon>Aristaeella</taxon>
    </lineage>
</organism>
<proteinExistence type="predicted"/>
<protein>
    <submittedName>
        <fullName evidence="1">Phosphoglycerate dehydrogenase</fullName>
    </submittedName>
</protein>
<accession>A0AC61N3A9</accession>
<name>A0AC61N3A9_9FIRM</name>